<dbReference type="PANTHER" id="PTHR16036">
    <property type="entry name" value="ANKYRIN REPEAT AND ZINC FINGER DOMAIN-CONTAINING PROTEIN 1"/>
    <property type="match status" value="1"/>
</dbReference>
<dbReference type="STRING" id="1513793.SAMN06296036_12847"/>
<reference evidence="12" key="1">
    <citation type="submission" date="2017-04" db="EMBL/GenBank/DDBJ databases">
        <authorList>
            <person name="Varghese N."/>
            <person name="Submissions S."/>
        </authorList>
    </citation>
    <scope>NUCLEOTIDE SEQUENCE [LARGE SCALE GENOMIC DNA]</scope>
    <source>
        <strain evidence="12">RKEM611</strain>
    </source>
</reference>
<dbReference type="GO" id="GO:0004519">
    <property type="term" value="F:endonuclease activity"/>
    <property type="evidence" value="ECO:0007669"/>
    <property type="project" value="UniProtKB-KW"/>
</dbReference>
<keyword evidence="3" id="KW-0963">Cytoplasm</keyword>
<evidence type="ECO:0000256" key="2">
    <source>
        <dbReference type="ARBA" id="ARBA00009262"/>
    </source>
</evidence>
<name>A0A1Y6CM90_9BACT</name>
<dbReference type="AlphaFoldDB" id="A0A1Y6CM90"/>
<comment type="subcellular location">
    <subcellularLocation>
        <location evidence="1">Cytoplasm</location>
    </subcellularLocation>
</comment>
<dbReference type="RefSeq" id="WP_132324621.1">
    <property type="nucleotide sequence ID" value="NZ_FWZT01000028.1"/>
</dbReference>
<evidence type="ECO:0000256" key="1">
    <source>
        <dbReference type="ARBA" id="ARBA00004496"/>
    </source>
</evidence>
<keyword evidence="7" id="KW-0378">Hydrolase</keyword>
<dbReference type="Proteomes" id="UP000192907">
    <property type="component" value="Unassembled WGS sequence"/>
</dbReference>
<evidence type="ECO:0000259" key="10">
    <source>
        <dbReference type="PROSITE" id="PS52044"/>
    </source>
</evidence>
<dbReference type="GO" id="GO:0036503">
    <property type="term" value="P:ERAD pathway"/>
    <property type="evidence" value="ECO:0007669"/>
    <property type="project" value="TreeGrafter"/>
</dbReference>
<gene>
    <name evidence="11" type="ORF">SAMN06296036_12847</name>
</gene>
<sequence length="219" mass="25354">MSQKSLSYHQFHQWLLSFPPKDATYDIHIDEIMIKDQAGEHCLEVPVVLRTGELAYPSRLLKQIEENQPFIIIIMQAGRAAIGIAEGDRLIRSKNIQKYMVRKSQGKSQLSYLAQKGKSRLGSRIRLRQAAEFFLDLSRYLQQCITEWPDSLVFLSCTPRLKGAWFQSSDPPPLERKDPRWRKIPFYCHNARLQDLEDIHEKLSSAIRVSRKVSPSTDS</sequence>
<evidence type="ECO:0000256" key="3">
    <source>
        <dbReference type="ARBA" id="ARBA00022490"/>
    </source>
</evidence>
<evidence type="ECO:0000313" key="11">
    <source>
        <dbReference type="EMBL" id="SMF74470.1"/>
    </source>
</evidence>
<dbReference type="EMBL" id="FWZT01000028">
    <property type="protein sequence ID" value="SMF74470.1"/>
    <property type="molecule type" value="Genomic_DNA"/>
</dbReference>
<comment type="similarity">
    <text evidence="2">Belongs to the ANKZF1/VMS1 family.</text>
</comment>
<keyword evidence="4" id="KW-0540">Nuclease</keyword>
<evidence type="ECO:0000256" key="4">
    <source>
        <dbReference type="ARBA" id="ARBA00022722"/>
    </source>
</evidence>
<keyword evidence="8" id="KW-0040">ANK repeat</keyword>
<dbReference type="PROSITE" id="PS52044">
    <property type="entry name" value="VLRF1"/>
    <property type="match status" value="1"/>
</dbReference>
<dbReference type="OrthoDB" id="850705at2"/>
<evidence type="ECO:0000256" key="9">
    <source>
        <dbReference type="ARBA" id="ARBA00023054"/>
    </source>
</evidence>
<feature type="domain" description="VLRF1" evidence="10">
    <location>
        <begin position="66"/>
        <end position="206"/>
    </location>
</feature>
<dbReference type="PANTHER" id="PTHR16036:SF2">
    <property type="entry name" value="TRNA ENDONUCLEASE ANKZF1"/>
    <property type="match status" value="1"/>
</dbReference>
<keyword evidence="5" id="KW-0677">Repeat</keyword>
<keyword evidence="12" id="KW-1185">Reference proteome</keyword>
<evidence type="ECO:0000256" key="5">
    <source>
        <dbReference type="ARBA" id="ARBA00022737"/>
    </source>
</evidence>
<keyword evidence="6" id="KW-0255">Endonuclease</keyword>
<dbReference type="InterPro" id="IPR041175">
    <property type="entry name" value="VLRF1/Vms1"/>
</dbReference>
<evidence type="ECO:0000256" key="8">
    <source>
        <dbReference type="ARBA" id="ARBA00023043"/>
    </source>
</evidence>
<evidence type="ECO:0000313" key="12">
    <source>
        <dbReference type="Proteomes" id="UP000192907"/>
    </source>
</evidence>
<dbReference type="Pfam" id="PF18826">
    <property type="entry name" value="bVLRF1"/>
    <property type="match status" value="1"/>
</dbReference>
<dbReference type="InterPro" id="IPR047139">
    <property type="entry name" value="ANKZ1/VMS1"/>
</dbReference>
<keyword evidence="9" id="KW-0175">Coiled coil</keyword>
<protein>
    <recommendedName>
        <fullName evidence="10">VLRF1 domain-containing protein</fullName>
    </recommendedName>
</protein>
<evidence type="ECO:0000256" key="7">
    <source>
        <dbReference type="ARBA" id="ARBA00022801"/>
    </source>
</evidence>
<accession>A0A1Y6CM90</accession>
<evidence type="ECO:0000256" key="6">
    <source>
        <dbReference type="ARBA" id="ARBA00022759"/>
    </source>
</evidence>
<dbReference type="GO" id="GO:0005737">
    <property type="term" value="C:cytoplasm"/>
    <property type="evidence" value="ECO:0007669"/>
    <property type="project" value="UniProtKB-SubCell"/>
</dbReference>
<organism evidence="11 12">
    <name type="scientific">Pseudobacteriovorax antillogorgiicola</name>
    <dbReference type="NCBI Taxonomy" id="1513793"/>
    <lineage>
        <taxon>Bacteria</taxon>
        <taxon>Pseudomonadati</taxon>
        <taxon>Bdellovibrionota</taxon>
        <taxon>Oligoflexia</taxon>
        <taxon>Oligoflexales</taxon>
        <taxon>Pseudobacteriovoracaceae</taxon>
        <taxon>Pseudobacteriovorax</taxon>
    </lineage>
</organism>
<dbReference type="GO" id="GO:0016787">
    <property type="term" value="F:hydrolase activity"/>
    <property type="evidence" value="ECO:0007669"/>
    <property type="project" value="UniProtKB-KW"/>
</dbReference>
<proteinExistence type="inferred from homology"/>